<dbReference type="STRING" id="394096.DB31_8012"/>
<dbReference type="SUPFAM" id="SSF117281">
    <property type="entry name" value="Kelch motif"/>
    <property type="match status" value="1"/>
</dbReference>
<dbReference type="PROSITE" id="PS51257">
    <property type="entry name" value="PROKAR_LIPOPROTEIN"/>
    <property type="match status" value="1"/>
</dbReference>
<dbReference type="InterPro" id="IPR015915">
    <property type="entry name" value="Kelch-typ_b-propeller"/>
</dbReference>
<dbReference type="InterPro" id="IPR035986">
    <property type="entry name" value="PKD_dom_sf"/>
</dbReference>
<dbReference type="OrthoDB" id="320326at2"/>
<dbReference type="Gene3D" id="2.60.40.10">
    <property type="entry name" value="Immunoglobulins"/>
    <property type="match status" value="2"/>
</dbReference>
<keyword evidence="2" id="KW-0677">Repeat</keyword>
<evidence type="ECO:0000256" key="3">
    <source>
        <dbReference type="SAM" id="MobiDB-lite"/>
    </source>
</evidence>
<dbReference type="PATRIC" id="fig|394096.3.peg.4052"/>
<dbReference type="InterPro" id="IPR013783">
    <property type="entry name" value="Ig-like_fold"/>
</dbReference>
<organism evidence="5 6">
    <name type="scientific">Hyalangium minutum</name>
    <dbReference type="NCBI Taxonomy" id="394096"/>
    <lineage>
        <taxon>Bacteria</taxon>
        <taxon>Pseudomonadati</taxon>
        <taxon>Myxococcota</taxon>
        <taxon>Myxococcia</taxon>
        <taxon>Myxococcales</taxon>
        <taxon>Cystobacterineae</taxon>
        <taxon>Archangiaceae</taxon>
        <taxon>Hyalangium</taxon>
    </lineage>
</organism>
<evidence type="ECO:0000313" key="5">
    <source>
        <dbReference type="EMBL" id="KFE67529.1"/>
    </source>
</evidence>
<keyword evidence="6" id="KW-1185">Reference proteome</keyword>
<dbReference type="EMBL" id="JMCB01000007">
    <property type="protein sequence ID" value="KFE67529.1"/>
    <property type="molecule type" value="Genomic_DNA"/>
</dbReference>
<sequence length="773" mass="77875">MPSLRSLPSLAAALLLSLAACTSEPTGEPTGSVQFAATAQQALSANDATRVKVTVSATDMSSLVVELAKVSGAWGGIIGNIPVGSNRTFLAEAFDSAGTKIFQGQTSGVTITANQTTAVAITLQEIVPPPAYGNEAPLVESVVASATTVQTGASITLSSTVRDPNTGDTLTQAWTASSGSFSTPTATSTSWTAPSSTGIQTLTLTVTDSQGAASSFSLSVNVVSGAATGSGAVNISFNLWPVVSKVSPSRTRLDAGQSVSVSANASDANGDTLSYQWATNATCPGTWTNATSSAASFVPSSVPSAACNNCQLTVTVQDGRGGQTTGSINLCIAAASTERFVPTITNFYQTANTTSPGQTVTFSVTALDPQSSALTFGWSASIGSLATAQNTASTSQIVWTAPSCAVTGAPPSVTAGATNTYGLTASKSFSASGLPACATGWAGAGTLTAARQYHTATLLSSGKVLVTGGSDNLNSYLASAEVYDPATHSWSSAGTMATARRSHTATLLSSGRVLVTGGSGNSGLLLSAEVYDPATHSWSSAGTMATARQYHTATALLPSGKVLILGGSGSNGYLASAEVYDPATNSWSSASSMTTARYLHTATALLSSGKVLVTGGLNSSGTIASPEVYDPATNSWSSAGTMALARRLHAATLLHSGKVLVTGGIGGAHLTSAEVYDPATNSWSSAASMPIYRESHTAIQLSSGKVLVAGGHDSINYLSSAVVYDPATNVWSSVGDMPTARYNHTAVLLLSGRVLIAGGVNPSYVPAAMIYTP</sequence>
<evidence type="ECO:0000256" key="4">
    <source>
        <dbReference type="SAM" id="SignalP"/>
    </source>
</evidence>
<protein>
    <submittedName>
        <fullName evidence="5">High-affinity leucine-specific transport system, periplasmic binding protein LivK</fullName>
    </submittedName>
</protein>
<gene>
    <name evidence="5" type="ORF">DB31_8012</name>
</gene>
<keyword evidence="4" id="KW-0732">Signal</keyword>
<dbReference type="Pfam" id="PF24681">
    <property type="entry name" value="Kelch_KLHDC2_KLHL20_DRC7"/>
    <property type="match status" value="1"/>
</dbReference>
<reference evidence="5 6" key="1">
    <citation type="submission" date="2014-04" db="EMBL/GenBank/DDBJ databases">
        <title>Genome assembly of Hyalangium minutum DSM 14724.</title>
        <authorList>
            <person name="Sharma G."/>
            <person name="Subramanian S."/>
        </authorList>
    </citation>
    <scope>NUCLEOTIDE SEQUENCE [LARGE SCALE GENOMIC DNA]</scope>
    <source>
        <strain evidence="5 6">DSM 14724</strain>
    </source>
</reference>
<feature type="chain" id="PRO_5001799894" evidence="4">
    <location>
        <begin position="23"/>
        <end position="773"/>
    </location>
</feature>
<dbReference type="PANTHER" id="PTHR46344:SF27">
    <property type="entry name" value="KELCH REPEAT SUPERFAMILY PROTEIN"/>
    <property type="match status" value="1"/>
</dbReference>
<dbReference type="SMART" id="SM00612">
    <property type="entry name" value="Kelch"/>
    <property type="match status" value="6"/>
</dbReference>
<accession>A0A085WIL6</accession>
<comment type="caution">
    <text evidence="5">The sequence shown here is derived from an EMBL/GenBank/DDBJ whole genome shotgun (WGS) entry which is preliminary data.</text>
</comment>
<dbReference type="RefSeq" id="WP_044190248.1">
    <property type="nucleotide sequence ID" value="NZ_JMCB01000007.1"/>
</dbReference>
<dbReference type="PANTHER" id="PTHR46344">
    <property type="entry name" value="OS02G0202900 PROTEIN"/>
    <property type="match status" value="1"/>
</dbReference>
<feature type="signal peptide" evidence="4">
    <location>
        <begin position="1"/>
        <end position="22"/>
    </location>
</feature>
<dbReference type="SUPFAM" id="SSF49299">
    <property type="entry name" value="PKD domain"/>
    <property type="match status" value="1"/>
</dbReference>
<proteinExistence type="predicted"/>
<feature type="region of interest" description="Disordered" evidence="3">
    <location>
        <begin position="175"/>
        <end position="194"/>
    </location>
</feature>
<dbReference type="Gene3D" id="2.120.10.80">
    <property type="entry name" value="Kelch-type beta propeller"/>
    <property type="match status" value="2"/>
</dbReference>
<evidence type="ECO:0000313" key="6">
    <source>
        <dbReference type="Proteomes" id="UP000028725"/>
    </source>
</evidence>
<name>A0A085WIL6_9BACT</name>
<dbReference type="Pfam" id="PF01344">
    <property type="entry name" value="Kelch_1"/>
    <property type="match status" value="2"/>
</dbReference>
<dbReference type="InterPro" id="IPR006652">
    <property type="entry name" value="Kelch_1"/>
</dbReference>
<dbReference type="Pfam" id="PF17963">
    <property type="entry name" value="Big_9"/>
    <property type="match status" value="1"/>
</dbReference>
<dbReference type="Proteomes" id="UP000028725">
    <property type="component" value="Unassembled WGS sequence"/>
</dbReference>
<evidence type="ECO:0000256" key="1">
    <source>
        <dbReference type="ARBA" id="ARBA00022441"/>
    </source>
</evidence>
<evidence type="ECO:0000256" key="2">
    <source>
        <dbReference type="ARBA" id="ARBA00022737"/>
    </source>
</evidence>
<dbReference type="AlphaFoldDB" id="A0A085WIL6"/>
<keyword evidence="1" id="KW-0880">Kelch repeat</keyword>